<dbReference type="PANTHER" id="PTHR30346">
    <property type="entry name" value="TRANSCRIPTIONAL DUAL REGULATOR HCAR-RELATED"/>
    <property type="match status" value="1"/>
</dbReference>
<name>A0ABR5AKL9_9BACL</name>
<dbReference type="RefSeq" id="WP_041046434.1">
    <property type="nucleotide sequence ID" value="NZ_JXAK01000007.1"/>
</dbReference>
<dbReference type="PROSITE" id="PS50931">
    <property type="entry name" value="HTH_LYSR"/>
    <property type="match status" value="1"/>
</dbReference>
<dbReference type="SUPFAM" id="SSF53850">
    <property type="entry name" value="Periplasmic binding protein-like II"/>
    <property type="match status" value="1"/>
</dbReference>
<keyword evidence="2" id="KW-0805">Transcription regulation</keyword>
<dbReference type="Pfam" id="PF03466">
    <property type="entry name" value="LysR_substrate"/>
    <property type="match status" value="1"/>
</dbReference>
<evidence type="ECO:0000256" key="3">
    <source>
        <dbReference type="ARBA" id="ARBA00023125"/>
    </source>
</evidence>
<evidence type="ECO:0000313" key="7">
    <source>
        <dbReference type="Proteomes" id="UP000031967"/>
    </source>
</evidence>
<dbReference type="SUPFAM" id="SSF46785">
    <property type="entry name" value="Winged helix' DNA-binding domain"/>
    <property type="match status" value="1"/>
</dbReference>
<feature type="domain" description="HTH lysR-type" evidence="5">
    <location>
        <begin position="1"/>
        <end position="58"/>
    </location>
</feature>
<dbReference type="PRINTS" id="PR00039">
    <property type="entry name" value="HTHLYSR"/>
</dbReference>
<dbReference type="InterPro" id="IPR036388">
    <property type="entry name" value="WH-like_DNA-bd_sf"/>
</dbReference>
<dbReference type="Gene3D" id="1.10.10.10">
    <property type="entry name" value="Winged helix-like DNA-binding domain superfamily/Winged helix DNA-binding domain"/>
    <property type="match status" value="1"/>
</dbReference>
<organism evidence="6 7">
    <name type="scientific">Gordoniibacillus kamchatkensis</name>
    <dbReference type="NCBI Taxonomy" id="1590651"/>
    <lineage>
        <taxon>Bacteria</taxon>
        <taxon>Bacillati</taxon>
        <taxon>Bacillota</taxon>
        <taxon>Bacilli</taxon>
        <taxon>Bacillales</taxon>
        <taxon>Paenibacillaceae</taxon>
        <taxon>Gordoniibacillus</taxon>
    </lineage>
</organism>
<keyword evidence="4" id="KW-0804">Transcription</keyword>
<evidence type="ECO:0000256" key="1">
    <source>
        <dbReference type="ARBA" id="ARBA00009437"/>
    </source>
</evidence>
<keyword evidence="7" id="KW-1185">Reference proteome</keyword>
<evidence type="ECO:0000313" key="6">
    <source>
        <dbReference type="EMBL" id="KIL41610.1"/>
    </source>
</evidence>
<dbReference type="Proteomes" id="UP000031967">
    <property type="component" value="Unassembled WGS sequence"/>
</dbReference>
<gene>
    <name evidence="6" type="ORF">SD70_05595</name>
</gene>
<comment type="similarity">
    <text evidence="1">Belongs to the LysR transcriptional regulatory family.</text>
</comment>
<keyword evidence="3" id="KW-0238">DNA-binding</keyword>
<reference evidence="6 7" key="1">
    <citation type="submission" date="2014-12" db="EMBL/GenBank/DDBJ databases">
        <title>Draft genome sequence of Paenibacillus kamchatkensis strain B-2647.</title>
        <authorList>
            <person name="Karlyshev A.V."/>
            <person name="Kudryashova E.B."/>
        </authorList>
    </citation>
    <scope>NUCLEOTIDE SEQUENCE [LARGE SCALE GENOMIC DNA]</scope>
    <source>
        <strain evidence="6 7">VKM B-2647</strain>
    </source>
</reference>
<evidence type="ECO:0000256" key="4">
    <source>
        <dbReference type="ARBA" id="ARBA00023163"/>
    </source>
</evidence>
<comment type="caution">
    <text evidence="6">The sequence shown here is derived from an EMBL/GenBank/DDBJ whole genome shotgun (WGS) entry which is preliminary data.</text>
</comment>
<accession>A0ABR5AKL9</accession>
<dbReference type="Gene3D" id="3.40.190.290">
    <property type="match status" value="1"/>
</dbReference>
<protein>
    <recommendedName>
        <fullName evidence="5">HTH lysR-type domain-containing protein</fullName>
    </recommendedName>
</protein>
<dbReference type="EMBL" id="JXAK01000007">
    <property type="protein sequence ID" value="KIL41610.1"/>
    <property type="molecule type" value="Genomic_DNA"/>
</dbReference>
<dbReference type="InterPro" id="IPR036390">
    <property type="entry name" value="WH_DNA-bd_sf"/>
</dbReference>
<dbReference type="InterPro" id="IPR000847">
    <property type="entry name" value="LysR_HTH_N"/>
</dbReference>
<evidence type="ECO:0000259" key="5">
    <source>
        <dbReference type="PROSITE" id="PS50931"/>
    </source>
</evidence>
<sequence length="283" mass="30472">MHLDYFHGFVEAVQNKSLSKASERLNLTHPALSKQIRKLEQFYGVELLRRSAAGIEPTEAGKLLYERIGPILRDLAALQSDLAAQSGLKRAALGSLPSIAAHYLPPLIVSLERKGVAADVIVKPTSEELIELVRSGSLDAALVDALSPGESLWTKSLFTEPLFAVVPLHHPFASREAIGLEALAREPLVLHPPACSIRTCVTRLLEQRQALPNVRMEVGFGDFLLGYVASGAGLTVVPKLVADRVGHLGLRAIALEDAEAKRTVSLAANSAAVGRAIMRRFAC</sequence>
<dbReference type="Pfam" id="PF00126">
    <property type="entry name" value="HTH_1"/>
    <property type="match status" value="1"/>
</dbReference>
<evidence type="ECO:0000256" key="2">
    <source>
        <dbReference type="ARBA" id="ARBA00023015"/>
    </source>
</evidence>
<dbReference type="CDD" id="cd05466">
    <property type="entry name" value="PBP2_LTTR_substrate"/>
    <property type="match status" value="1"/>
</dbReference>
<proteinExistence type="inferred from homology"/>
<dbReference type="InterPro" id="IPR005119">
    <property type="entry name" value="LysR_subst-bd"/>
</dbReference>
<dbReference type="PANTHER" id="PTHR30346:SF0">
    <property type="entry name" value="HCA OPERON TRANSCRIPTIONAL ACTIVATOR HCAR"/>
    <property type="match status" value="1"/>
</dbReference>